<evidence type="ECO:0000259" key="6">
    <source>
        <dbReference type="PROSITE" id="PS50893"/>
    </source>
</evidence>
<dbReference type="PROSITE" id="PS50893">
    <property type="entry name" value="ABC_TRANSPORTER_2"/>
    <property type="match status" value="1"/>
</dbReference>
<dbReference type="SMART" id="SM00382">
    <property type="entry name" value="AAA"/>
    <property type="match status" value="1"/>
</dbReference>
<keyword evidence="3" id="KW-0547">Nucleotide-binding</keyword>
<evidence type="ECO:0000256" key="2">
    <source>
        <dbReference type="ARBA" id="ARBA00022448"/>
    </source>
</evidence>
<dbReference type="PANTHER" id="PTHR42788:SF13">
    <property type="entry name" value="ALIPHATIC SULFONATES IMPORT ATP-BINDING PROTEIN SSUB"/>
    <property type="match status" value="1"/>
</dbReference>
<protein>
    <submittedName>
        <fullName evidence="7">ABC transporter ATP-binding protein</fullName>
    </submittedName>
</protein>
<dbReference type="GO" id="GO:0005524">
    <property type="term" value="F:ATP binding"/>
    <property type="evidence" value="ECO:0007669"/>
    <property type="project" value="UniProtKB-KW"/>
</dbReference>
<dbReference type="PROSITE" id="PS00211">
    <property type="entry name" value="ABC_TRANSPORTER_1"/>
    <property type="match status" value="1"/>
</dbReference>
<dbReference type="EMBL" id="JAKGAS010000001">
    <property type="protein sequence ID" value="MCF2946980.1"/>
    <property type="molecule type" value="Genomic_DNA"/>
</dbReference>
<dbReference type="InterPro" id="IPR050166">
    <property type="entry name" value="ABC_transporter_ATP-bind"/>
</dbReference>
<gene>
    <name evidence="7" type="ORF">L0668_02600</name>
</gene>
<evidence type="ECO:0000256" key="1">
    <source>
        <dbReference type="ARBA" id="ARBA00005417"/>
    </source>
</evidence>
<dbReference type="Pfam" id="PF00005">
    <property type="entry name" value="ABC_tran"/>
    <property type="match status" value="1"/>
</dbReference>
<evidence type="ECO:0000313" key="8">
    <source>
        <dbReference type="Proteomes" id="UP001521137"/>
    </source>
</evidence>
<feature type="region of interest" description="Disordered" evidence="5">
    <location>
        <begin position="255"/>
        <end position="279"/>
    </location>
</feature>
<organism evidence="7 8">
    <name type="scientific">Paraglaciecola algarum</name>
    <dbReference type="NCBI Taxonomy" id="3050085"/>
    <lineage>
        <taxon>Bacteria</taxon>
        <taxon>Pseudomonadati</taxon>
        <taxon>Pseudomonadota</taxon>
        <taxon>Gammaproteobacteria</taxon>
        <taxon>Alteromonadales</taxon>
        <taxon>Alteromonadaceae</taxon>
        <taxon>Paraglaciecola</taxon>
    </lineage>
</organism>
<dbReference type="InterPro" id="IPR003593">
    <property type="entry name" value="AAA+_ATPase"/>
</dbReference>
<comment type="caution">
    <text evidence="7">The sequence shown here is derived from an EMBL/GenBank/DDBJ whole genome shotgun (WGS) entry which is preliminary data.</text>
</comment>
<dbReference type="InterPro" id="IPR027417">
    <property type="entry name" value="P-loop_NTPase"/>
</dbReference>
<dbReference type="InterPro" id="IPR003439">
    <property type="entry name" value="ABC_transporter-like_ATP-bd"/>
</dbReference>
<evidence type="ECO:0000256" key="4">
    <source>
        <dbReference type="ARBA" id="ARBA00022840"/>
    </source>
</evidence>
<keyword evidence="2" id="KW-0813">Transport</keyword>
<evidence type="ECO:0000256" key="3">
    <source>
        <dbReference type="ARBA" id="ARBA00022741"/>
    </source>
</evidence>
<keyword evidence="8" id="KW-1185">Reference proteome</keyword>
<feature type="domain" description="ABC transporter" evidence="6">
    <location>
        <begin position="5"/>
        <end position="238"/>
    </location>
</feature>
<dbReference type="PANTHER" id="PTHR42788">
    <property type="entry name" value="TAURINE IMPORT ATP-BINDING PROTEIN-RELATED"/>
    <property type="match status" value="1"/>
</dbReference>
<dbReference type="InterPro" id="IPR017871">
    <property type="entry name" value="ABC_transporter-like_CS"/>
</dbReference>
<dbReference type="SUPFAM" id="SSF52540">
    <property type="entry name" value="P-loop containing nucleoside triphosphate hydrolases"/>
    <property type="match status" value="1"/>
</dbReference>
<comment type="similarity">
    <text evidence="1">Belongs to the ABC transporter superfamily.</text>
</comment>
<proteinExistence type="inferred from homology"/>
<evidence type="ECO:0000256" key="5">
    <source>
        <dbReference type="SAM" id="MobiDB-lite"/>
    </source>
</evidence>
<evidence type="ECO:0000313" key="7">
    <source>
        <dbReference type="EMBL" id="MCF2946980.1"/>
    </source>
</evidence>
<dbReference type="Proteomes" id="UP001521137">
    <property type="component" value="Unassembled WGS sequence"/>
</dbReference>
<sequence>MNPHVKFSQVGHTYTSENGQAVCALKGINFNIYKNEFIAVLGPSGCGKSTLLRLLSGLYEATMGEVSIFGTKVTEPQSNTGIVFQKPTLLPWKNILQNVVFPIQHKQGRVSSKDIESAKAMLKLVGLEEFAQHMPNQLSGGMQQRVGIARALLMDPEILIMDEPFSALDALTREEMGFELLNIWRQKPKTVLFITHSISEAVLLADRVLVLSPRPASVIGEIKIDLPRPRNIDSIKTSEFSEYTDQIRQLIYRPETQTENQESDLTPTLAEQSEGSTNA</sequence>
<dbReference type="RefSeq" id="WP_235310496.1">
    <property type="nucleotide sequence ID" value="NZ_JAKGAS010000001.1"/>
</dbReference>
<reference evidence="7 8" key="1">
    <citation type="submission" date="2022-01" db="EMBL/GenBank/DDBJ databases">
        <title>Paraglaciecola sp. G1-23.</title>
        <authorList>
            <person name="Jin M.S."/>
            <person name="Han D.M."/>
            <person name="Kim H.M."/>
            <person name="Jeon C.O."/>
        </authorList>
    </citation>
    <scope>NUCLEOTIDE SEQUENCE [LARGE SCALE GENOMIC DNA]</scope>
    <source>
        <strain evidence="7 8">G1-23</strain>
    </source>
</reference>
<dbReference type="CDD" id="cd03293">
    <property type="entry name" value="ABC_NrtD_SsuB_transporters"/>
    <property type="match status" value="1"/>
</dbReference>
<keyword evidence="4 7" id="KW-0067">ATP-binding</keyword>
<name>A0ABS9D3K5_9ALTE</name>
<accession>A0ABS9D3K5</accession>
<dbReference type="Gene3D" id="3.40.50.300">
    <property type="entry name" value="P-loop containing nucleotide triphosphate hydrolases"/>
    <property type="match status" value="1"/>
</dbReference>